<feature type="compositionally biased region" description="Polar residues" evidence="2">
    <location>
        <begin position="1253"/>
        <end position="1270"/>
    </location>
</feature>
<evidence type="ECO:0000256" key="1">
    <source>
        <dbReference type="SAM" id="Coils"/>
    </source>
</evidence>
<dbReference type="InParanoid" id="A0A6J2GBZ5"/>
<dbReference type="GeneID" id="113985914"/>
<dbReference type="PANTHER" id="PTHR15721:SF2">
    <property type="entry name" value="PROTEIN TALPID3"/>
    <property type="match status" value="1"/>
</dbReference>
<feature type="region of interest" description="Disordered" evidence="2">
    <location>
        <begin position="1"/>
        <end position="37"/>
    </location>
</feature>
<proteinExistence type="predicted"/>
<name>A0A6J2GBZ5_9PASS</name>
<dbReference type="Pfam" id="PF15324">
    <property type="entry name" value="TALPID3"/>
    <property type="match status" value="1"/>
</dbReference>
<feature type="compositionally biased region" description="Low complexity" evidence="2">
    <location>
        <begin position="1271"/>
        <end position="1282"/>
    </location>
</feature>
<feature type="compositionally biased region" description="Basic and acidic residues" evidence="2">
    <location>
        <begin position="391"/>
        <end position="401"/>
    </location>
</feature>
<accession>A0A6J2GBZ5</accession>
<protein>
    <submittedName>
        <fullName evidence="4">Protein TALPID3 isoform X1</fullName>
    </submittedName>
</protein>
<dbReference type="CTD" id="9786"/>
<feature type="compositionally biased region" description="Polar residues" evidence="2">
    <location>
        <begin position="752"/>
        <end position="764"/>
    </location>
</feature>
<evidence type="ECO:0000313" key="3">
    <source>
        <dbReference type="Proteomes" id="UP000504627"/>
    </source>
</evidence>
<feature type="region of interest" description="Disordered" evidence="2">
    <location>
        <begin position="1409"/>
        <end position="1428"/>
    </location>
</feature>
<evidence type="ECO:0000313" key="4">
    <source>
        <dbReference type="RefSeq" id="XP_027572939.2"/>
    </source>
</evidence>
<dbReference type="GO" id="GO:0005814">
    <property type="term" value="C:centriole"/>
    <property type="evidence" value="ECO:0007669"/>
    <property type="project" value="TreeGrafter"/>
</dbReference>
<gene>
    <name evidence="4" type="primary">KIAA0586</name>
</gene>
<feature type="compositionally biased region" description="Polar residues" evidence="2">
    <location>
        <begin position="349"/>
        <end position="366"/>
    </location>
</feature>
<dbReference type="RefSeq" id="XP_027572939.2">
    <property type="nucleotide sequence ID" value="XM_027717138.2"/>
</dbReference>
<sequence length="1558" mass="169349">MEAQSGSSSSRDSLVSLTAGDVLIRSTGPRGEKPPGRAVRLAVQKLREGLCPCPVPGAGSAAHGAPPAPGRAGTPRTPRSATPGVLSTTGYPELLLPVEDAEPVFLSQMDFPREAAVQEDPSLLLEDSREPEDDVFISQYATGQKEALRAVLKQKAQNTPVLKEVKVQLLGNASTERREGVGHEPGSAAREVDSATTIAAATAAAIASTAPLLKVQNDLEAKVNSVSALLNKLQETDRHLQHVAEQQTHMRAQKEKPHCHHRVSELEKQMNAFMVQRIQHLEKLQEQQMNIQSHLLSSAVNTRGLQQSPVPSSSLLTKQPEQPEQRSLTNQVPLSQRGLFPASDAPAQAFSSHFPSNGIPTQTSPLKTPVPRRCAPEPVSKHGRISQKENSVMEKENIPKATSEGERKLLEHFPSSQEMPLKQNEYSKKTALNSNEMSWHSERDRHNALHTEPVPAFESYSSIEKTVKKADDLLQDLGQLRREMHNMLQEANSWKSDMNDLIKSKSPTVAPDPPEHPLLNRPSILQNIQVPKSILRDAERTLRGVQNNKKFLEENLEAVTRAKDGDATYSFINSLTTNRDVLEEIRIRRAVDEWIQAISEEIQAEMARSDSEQVRYDPKLPWIKRAQNLKAVKAKKEMKAKTQQIQGGSTKMPLCAAKPLKKQEEDNTRKQRLRTYFPEGLQRREGRADGPGSALVQNEDYLCRVYGKPIYQGHRSTLKKAPYLRFNSPSPKSKLPRPKLIEYVKGTKVKSARTQTSSHTQKVITSPRKQHPVYALAQENQYVFSPSQDVPPAYGPLEGHLIPMAIPLGQTQSSTSLQPAGIIIDKPHPVTVTTSLPQVPKPPVEIKKPNIAVIEMKSEKKDPPQLSVQVLPNVDIDSVSSDSVSVNHVLPDSEPLLPPVDAVIQTPEDIHSEDTEFPGTNFVDVTDVMQDQEEERDEIPEFSEPLLELNGQFKVASPKYNGPLFPPVASAPQQPADVLDELIQRRETIENRLINWVEQEIMAKIISGMCPAQKDTVSSVSTSESGDEEVVTPDIVEVAGGGGFQLFVNAGVPVDSEMINHFVNEALSETIATMLGDSEAQRAVPDPNVLPSTVTKVESPVPTPVPTPQATPPPTPPSEKELPPVKTPESSPSPTEMSGDVHESEKPKETGVGIPAATGGVGTPVVTPVNTPTATTPSPPASERGSHAAKMESPKAPNPWDGAELPLEEEKPSPLAEEPLCPKAVEMSVANDEEPEALILPPPQPSARPLESLPNNLQVPSPAPTVSSGVSTQESSITPTETETTDRPISEGEVLFSYGQMLAAGAEGGLSLPNLTESLSSTLRDANEMDYDPPSEGQVVRRLDKGFHRDPVLTLLAKLNQAPVSPQEGIDHLEDSDGSVGELSEGQRPRLTRAEERILMGHSLCLDHPAAQSSEDRPHQGFRPVSPGQLTQIGAEILGDADTSRGPMLLAELESQPASNPSLRAAQPGCTVTSLSEDLSQEESQGAAQIETVRPRVILVRRMSEEMQQAGEDAAPHLNPQVSAAKVSVQLPARNTGDETQSVSSARGDSDSSGTDTF</sequence>
<feature type="compositionally biased region" description="Polar residues" evidence="2">
    <location>
        <begin position="317"/>
        <end position="331"/>
    </location>
</feature>
<feature type="compositionally biased region" description="Basic and acidic residues" evidence="2">
    <location>
        <begin position="1184"/>
        <end position="1193"/>
    </location>
</feature>
<feature type="compositionally biased region" description="Low complexity" evidence="2">
    <location>
        <begin position="305"/>
        <end position="316"/>
    </location>
</feature>
<feature type="coiled-coil region" evidence="1">
    <location>
        <begin position="535"/>
        <end position="562"/>
    </location>
</feature>
<feature type="region of interest" description="Disordered" evidence="2">
    <location>
        <begin position="1366"/>
        <end position="1389"/>
    </location>
</feature>
<feature type="compositionally biased region" description="Low complexity" evidence="2">
    <location>
        <begin position="1091"/>
        <end position="1100"/>
    </location>
</feature>
<feature type="coiled-coil region" evidence="1">
    <location>
        <begin position="463"/>
        <end position="497"/>
    </location>
</feature>
<feature type="region of interest" description="Disordered" evidence="2">
    <location>
        <begin position="748"/>
        <end position="768"/>
    </location>
</feature>
<keyword evidence="1" id="KW-0175">Coiled coil</keyword>
<keyword evidence="3" id="KW-1185">Reference proteome</keyword>
<dbReference type="GO" id="GO:0036064">
    <property type="term" value="C:ciliary basal body"/>
    <property type="evidence" value="ECO:0007669"/>
    <property type="project" value="TreeGrafter"/>
</dbReference>
<feature type="region of interest" description="Disordered" evidence="2">
    <location>
        <begin position="54"/>
        <end position="88"/>
    </location>
</feature>
<dbReference type="FunCoup" id="A0A6J2GBZ5">
    <property type="interactions" value="556"/>
</dbReference>
<dbReference type="GO" id="GO:0007224">
    <property type="term" value="P:smoothened signaling pathway"/>
    <property type="evidence" value="ECO:0007669"/>
    <property type="project" value="InterPro"/>
</dbReference>
<dbReference type="Proteomes" id="UP000504627">
    <property type="component" value="Unplaced"/>
</dbReference>
<dbReference type="PANTHER" id="PTHR15721">
    <property type="entry name" value="KIAA0586 PROTEIN"/>
    <property type="match status" value="1"/>
</dbReference>
<feature type="compositionally biased region" description="Pro residues" evidence="2">
    <location>
        <begin position="1101"/>
        <end position="1117"/>
    </location>
</feature>
<feature type="region of interest" description="Disordered" evidence="2">
    <location>
        <begin position="1504"/>
        <end position="1558"/>
    </location>
</feature>
<feature type="compositionally biased region" description="Low complexity" evidence="2">
    <location>
        <begin position="1542"/>
        <end position="1558"/>
    </location>
</feature>
<feature type="region of interest" description="Disordered" evidence="2">
    <location>
        <begin position="304"/>
        <end position="331"/>
    </location>
</feature>
<reference evidence="4" key="1">
    <citation type="submission" date="2025-08" db="UniProtKB">
        <authorList>
            <consortium name="RefSeq"/>
        </authorList>
    </citation>
    <scope>IDENTIFICATION</scope>
    <source>
        <tissue evidence="4">Muscle</tissue>
    </source>
</reference>
<feature type="compositionally biased region" description="Low complexity" evidence="2">
    <location>
        <begin position="56"/>
        <end position="80"/>
    </location>
</feature>
<feature type="compositionally biased region" description="Low complexity" evidence="2">
    <location>
        <begin position="1127"/>
        <end position="1136"/>
    </location>
</feature>
<feature type="compositionally biased region" description="Low complexity" evidence="2">
    <location>
        <begin position="1155"/>
        <end position="1176"/>
    </location>
</feature>
<dbReference type="InterPro" id="IPR029246">
    <property type="entry name" value="TALPID3"/>
</dbReference>
<feature type="compositionally biased region" description="Basic and acidic residues" evidence="2">
    <location>
        <begin position="1139"/>
        <end position="1149"/>
    </location>
</feature>
<feature type="region of interest" description="Disordered" evidence="2">
    <location>
        <begin position="1082"/>
        <end position="1289"/>
    </location>
</feature>
<organism evidence="3 4">
    <name type="scientific">Pipra filicauda</name>
    <name type="common">Wire-tailed manakin</name>
    <dbReference type="NCBI Taxonomy" id="649802"/>
    <lineage>
        <taxon>Eukaryota</taxon>
        <taxon>Metazoa</taxon>
        <taxon>Chordata</taxon>
        <taxon>Craniata</taxon>
        <taxon>Vertebrata</taxon>
        <taxon>Euteleostomi</taxon>
        <taxon>Archelosauria</taxon>
        <taxon>Archosauria</taxon>
        <taxon>Dinosauria</taxon>
        <taxon>Saurischia</taxon>
        <taxon>Theropoda</taxon>
        <taxon>Coelurosauria</taxon>
        <taxon>Aves</taxon>
        <taxon>Neognathae</taxon>
        <taxon>Neoaves</taxon>
        <taxon>Telluraves</taxon>
        <taxon>Australaves</taxon>
        <taxon>Passeriformes</taxon>
        <taxon>Pipridae</taxon>
        <taxon>Pipra</taxon>
    </lineage>
</organism>
<feature type="compositionally biased region" description="Low complexity" evidence="2">
    <location>
        <begin position="1"/>
        <end position="16"/>
    </location>
</feature>
<evidence type="ECO:0000256" key="2">
    <source>
        <dbReference type="SAM" id="MobiDB-lite"/>
    </source>
</evidence>
<feature type="region of interest" description="Disordered" evidence="2">
    <location>
        <begin position="346"/>
        <end position="401"/>
    </location>
</feature>